<feature type="compositionally biased region" description="Acidic residues" evidence="1">
    <location>
        <begin position="160"/>
        <end position="171"/>
    </location>
</feature>
<sequence>MVNCEQNMSTKFQICMGLLVLFASLRFRLMTRAGFLSEGSYFQHAEFLLNAFTGVCWTSVNLTALAIHLSILMMFVQVTSIFLSVFSMNALVYYGTFRVKYFLEDHKKWSFERLVQAEACLDIIIGMMVIKALEEIERDYMEATTEIAKQKENEKRNNGEEDEKVTEESSE</sequence>
<dbReference type="Proteomes" id="UP000230233">
    <property type="component" value="Chromosome III"/>
</dbReference>
<feature type="compositionally biased region" description="Basic and acidic residues" evidence="1">
    <location>
        <begin position="148"/>
        <end position="159"/>
    </location>
</feature>
<name>A0A2G5UFE1_9PELO</name>
<feature type="region of interest" description="Disordered" evidence="1">
    <location>
        <begin position="148"/>
        <end position="171"/>
    </location>
</feature>
<accession>A0A2G5UFE1</accession>
<comment type="caution">
    <text evidence="3">The sequence shown here is derived from an EMBL/GenBank/DDBJ whole genome shotgun (WGS) entry which is preliminary data.</text>
</comment>
<keyword evidence="2" id="KW-0472">Membrane</keyword>
<protein>
    <submittedName>
        <fullName evidence="3">Uncharacterized protein</fullName>
    </submittedName>
</protein>
<evidence type="ECO:0000313" key="3">
    <source>
        <dbReference type="EMBL" id="PIC38254.1"/>
    </source>
</evidence>
<proteinExistence type="predicted"/>
<keyword evidence="4" id="KW-1185">Reference proteome</keyword>
<dbReference type="AlphaFoldDB" id="A0A2G5UFE1"/>
<gene>
    <name evidence="3" type="primary">Cnig_chr_III.g10321</name>
    <name evidence="3" type="ORF">B9Z55_010321</name>
</gene>
<reference evidence="4" key="1">
    <citation type="submission" date="2017-10" db="EMBL/GenBank/DDBJ databases">
        <title>Rapid genome shrinkage in a self-fertile nematode reveals novel sperm competition proteins.</title>
        <authorList>
            <person name="Yin D."/>
            <person name="Schwarz E.M."/>
            <person name="Thomas C.G."/>
            <person name="Felde R.L."/>
            <person name="Korf I.F."/>
            <person name="Cutter A.D."/>
            <person name="Schartner C.M."/>
            <person name="Ralston E.J."/>
            <person name="Meyer B.J."/>
            <person name="Haag E.S."/>
        </authorList>
    </citation>
    <scope>NUCLEOTIDE SEQUENCE [LARGE SCALE GENOMIC DNA]</scope>
    <source>
        <strain evidence="4">JU1422</strain>
    </source>
</reference>
<feature type="transmembrane region" description="Helical" evidence="2">
    <location>
        <begin position="12"/>
        <end position="29"/>
    </location>
</feature>
<organism evidence="3 4">
    <name type="scientific">Caenorhabditis nigoni</name>
    <dbReference type="NCBI Taxonomy" id="1611254"/>
    <lineage>
        <taxon>Eukaryota</taxon>
        <taxon>Metazoa</taxon>
        <taxon>Ecdysozoa</taxon>
        <taxon>Nematoda</taxon>
        <taxon>Chromadorea</taxon>
        <taxon>Rhabditida</taxon>
        <taxon>Rhabditina</taxon>
        <taxon>Rhabditomorpha</taxon>
        <taxon>Rhabditoidea</taxon>
        <taxon>Rhabditidae</taxon>
        <taxon>Peloderinae</taxon>
        <taxon>Caenorhabditis</taxon>
    </lineage>
</organism>
<evidence type="ECO:0000256" key="1">
    <source>
        <dbReference type="SAM" id="MobiDB-lite"/>
    </source>
</evidence>
<feature type="transmembrane region" description="Helical" evidence="2">
    <location>
        <begin position="49"/>
        <end position="67"/>
    </location>
</feature>
<keyword evidence="2" id="KW-0812">Transmembrane</keyword>
<feature type="transmembrane region" description="Helical" evidence="2">
    <location>
        <begin position="74"/>
        <end position="94"/>
    </location>
</feature>
<dbReference type="EMBL" id="PDUG01000003">
    <property type="protein sequence ID" value="PIC38254.1"/>
    <property type="molecule type" value="Genomic_DNA"/>
</dbReference>
<evidence type="ECO:0000256" key="2">
    <source>
        <dbReference type="SAM" id="Phobius"/>
    </source>
</evidence>
<keyword evidence="2" id="KW-1133">Transmembrane helix</keyword>
<evidence type="ECO:0000313" key="4">
    <source>
        <dbReference type="Proteomes" id="UP000230233"/>
    </source>
</evidence>
<dbReference type="OrthoDB" id="5822433at2759"/>